<protein>
    <submittedName>
        <fullName evidence="3">DUF397 domain-containing protein</fullName>
    </submittedName>
</protein>
<sequence length="61" mass="6722">MDLSAAAWRKASRSNESGDACVEMTSTPDTILIRDSKLPDGPMLVMDRSDFQSFVTTLKNL</sequence>
<dbReference type="AlphaFoldDB" id="A0A5C4JDD3"/>
<comment type="caution">
    <text evidence="3">The sequence shown here is derived from an EMBL/GenBank/DDBJ whole genome shotgun (WGS) entry which is preliminary data.</text>
</comment>
<feature type="domain" description="DUF397" evidence="2">
    <location>
        <begin position="6"/>
        <end position="59"/>
    </location>
</feature>
<name>A0A5C4JDD3_9ACTN</name>
<evidence type="ECO:0000313" key="4">
    <source>
        <dbReference type="Proteomes" id="UP000309174"/>
    </source>
</evidence>
<organism evidence="3 4">
    <name type="scientific">Actinomadura soli</name>
    <dbReference type="NCBI Taxonomy" id="2508997"/>
    <lineage>
        <taxon>Bacteria</taxon>
        <taxon>Bacillati</taxon>
        <taxon>Actinomycetota</taxon>
        <taxon>Actinomycetes</taxon>
        <taxon>Streptosporangiales</taxon>
        <taxon>Thermomonosporaceae</taxon>
        <taxon>Actinomadura</taxon>
    </lineage>
</organism>
<accession>A0A5C4JDD3</accession>
<dbReference type="Pfam" id="PF04149">
    <property type="entry name" value="DUF397"/>
    <property type="match status" value="1"/>
</dbReference>
<reference evidence="3 4" key="1">
    <citation type="submission" date="2019-05" db="EMBL/GenBank/DDBJ databases">
        <title>Draft genome sequence of Actinomadura sp. 14C53.</title>
        <authorList>
            <person name="Saricaoglu S."/>
            <person name="Isik K."/>
        </authorList>
    </citation>
    <scope>NUCLEOTIDE SEQUENCE [LARGE SCALE GENOMIC DNA]</scope>
    <source>
        <strain evidence="3 4">14C53</strain>
    </source>
</reference>
<gene>
    <name evidence="3" type="ORF">ETD83_17720</name>
</gene>
<keyword evidence="4" id="KW-1185">Reference proteome</keyword>
<proteinExistence type="predicted"/>
<feature type="region of interest" description="Disordered" evidence="1">
    <location>
        <begin position="1"/>
        <end position="23"/>
    </location>
</feature>
<evidence type="ECO:0000256" key="1">
    <source>
        <dbReference type="SAM" id="MobiDB-lite"/>
    </source>
</evidence>
<dbReference type="RefSeq" id="WP_138646233.1">
    <property type="nucleotide sequence ID" value="NZ_VCKW01000082.1"/>
</dbReference>
<dbReference type="InterPro" id="IPR007278">
    <property type="entry name" value="DUF397"/>
</dbReference>
<dbReference type="OrthoDB" id="3483392at2"/>
<dbReference type="Proteomes" id="UP000309174">
    <property type="component" value="Unassembled WGS sequence"/>
</dbReference>
<evidence type="ECO:0000259" key="2">
    <source>
        <dbReference type="Pfam" id="PF04149"/>
    </source>
</evidence>
<dbReference type="EMBL" id="VCKW01000082">
    <property type="protein sequence ID" value="TMR00006.1"/>
    <property type="molecule type" value="Genomic_DNA"/>
</dbReference>
<evidence type="ECO:0000313" key="3">
    <source>
        <dbReference type="EMBL" id="TMR00006.1"/>
    </source>
</evidence>